<comment type="caution">
    <text evidence="1">The sequence shown here is derived from an EMBL/GenBank/DDBJ whole genome shotgun (WGS) entry which is preliminary data.</text>
</comment>
<organism evidence="1 2">
    <name type="scientific">Thermococcus waiotapuensis</name>
    <dbReference type="NCBI Taxonomy" id="90909"/>
    <lineage>
        <taxon>Archaea</taxon>
        <taxon>Methanobacteriati</taxon>
        <taxon>Methanobacteriota</taxon>
        <taxon>Thermococci</taxon>
        <taxon>Thermococcales</taxon>
        <taxon>Thermococcaceae</taxon>
        <taxon>Thermococcus</taxon>
    </lineage>
</organism>
<keyword evidence="2" id="KW-1185">Reference proteome</keyword>
<sequence length="84" mass="9527">MKIVLEVTFRMGGVSYRGHRWEGDALIFNFERLGDAFIQVLSTMKVEVEVDGTPKRVLVELKTKDGRKVFGAFERSGVYFAAEP</sequence>
<reference evidence="1 2" key="1">
    <citation type="submission" date="2023-08" db="EMBL/GenBank/DDBJ databases">
        <title>Draft genome sequence of Thermococcus waiotapuensis WT1T, a thermophilic sulphur-dependent archaeon from order Thermococcales.</title>
        <authorList>
            <person name="Manners S.H."/>
            <person name="Carere C.R."/>
            <person name="Dhami M.K."/>
            <person name="Dobson R.C.J."/>
            <person name="Stott M.B."/>
        </authorList>
    </citation>
    <scope>NUCLEOTIDE SEQUENCE [LARGE SCALE GENOMIC DNA]</scope>
    <source>
        <strain evidence="1 2">WT1</strain>
    </source>
</reference>
<evidence type="ECO:0000313" key="2">
    <source>
        <dbReference type="Proteomes" id="UP001245683"/>
    </source>
</evidence>
<evidence type="ECO:0000313" key="1">
    <source>
        <dbReference type="EMBL" id="MDV3103559.1"/>
    </source>
</evidence>
<dbReference type="RefSeq" id="WP_315341014.1">
    <property type="nucleotide sequence ID" value="NZ_JAVDZE010000001.1"/>
</dbReference>
<proteinExistence type="predicted"/>
<dbReference type="AlphaFoldDB" id="A0AAE4NTG8"/>
<dbReference type="EMBL" id="JAVDZE010000001">
    <property type="protein sequence ID" value="MDV3103559.1"/>
    <property type="molecule type" value="Genomic_DNA"/>
</dbReference>
<dbReference type="Proteomes" id="UP001245683">
    <property type="component" value="Unassembled WGS sequence"/>
</dbReference>
<name>A0AAE4NTG8_9EURY</name>
<accession>A0AAE4NTG8</accession>
<protein>
    <submittedName>
        <fullName evidence="1">Uncharacterized protein</fullName>
    </submittedName>
</protein>
<gene>
    <name evidence="1" type="ORF">RBI02_03230</name>
</gene>